<feature type="compositionally biased region" description="Acidic residues" evidence="2">
    <location>
        <begin position="1113"/>
        <end position="1130"/>
    </location>
</feature>
<comment type="caution">
    <text evidence="5">The sequence shown here is derived from an EMBL/GenBank/DDBJ whole genome shotgun (WGS) entry which is preliminary data.</text>
</comment>
<feature type="compositionally biased region" description="Low complexity" evidence="2">
    <location>
        <begin position="525"/>
        <end position="538"/>
    </location>
</feature>
<feature type="compositionally biased region" description="Pro residues" evidence="2">
    <location>
        <begin position="668"/>
        <end position="699"/>
    </location>
</feature>
<evidence type="ECO:0000259" key="4">
    <source>
        <dbReference type="PROSITE" id="PS50089"/>
    </source>
</evidence>
<dbReference type="PROSITE" id="PS50089">
    <property type="entry name" value="ZF_RING_2"/>
    <property type="match status" value="1"/>
</dbReference>
<dbReference type="SUPFAM" id="SSF57850">
    <property type="entry name" value="RING/U-box"/>
    <property type="match status" value="1"/>
</dbReference>
<accession>A0A4Y9YAT7</accession>
<feature type="compositionally biased region" description="Low complexity" evidence="2">
    <location>
        <begin position="1217"/>
        <end position="1232"/>
    </location>
</feature>
<dbReference type="SMART" id="SM00184">
    <property type="entry name" value="RING"/>
    <property type="match status" value="1"/>
</dbReference>
<organism evidence="5 6">
    <name type="scientific">Rhodofomes roseus</name>
    <dbReference type="NCBI Taxonomy" id="34475"/>
    <lineage>
        <taxon>Eukaryota</taxon>
        <taxon>Fungi</taxon>
        <taxon>Dikarya</taxon>
        <taxon>Basidiomycota</taxon>
        <taxon>Agaricomycotina</taxon>
        <taxon>Agaricomycetes</taxon>
        <taxon>Polyporales</taxon>
        <taxon>Rhodofomes</taxon>
    </lineage>
</organism>
<dbReference type="InterPro" id="IPR020845">
    <property type="entry name" value="AMP-binding_CS"/>
</dbReference>
<dbReference type="Pfam" id="PF00501">
    <property type="entry name" value="AMP-binding"/>
    <property type="match status" value="1"/>
</dbReference>
<feature type="compositionally biased region" description="Pro residues" evidence="2">
    <location>
        <begin position="1145"/>
        <end position="1158"/>
    </location>
</feature>
<dbReference type="Pfam" id="PF13193">
    <property type="entry name" value="AMP-binding_C"/>
    <property type="match status" value="1"/>
</dbReference>
<dbReference type="PROSITE" id="PS00455">
    <property type="entry name" value="AMP_BINDING"/>
    <property type="match status" value="1"/>
</dbReference>
<feature type="compositionally biased region" description="Basic and acidic residues" evidence="2">
    <location>
        <begin position="815"/>
        <end position="829"/>
    </location>
</feature>
<dbReference type="InterPro" id="IPR013083">
    <property type="entry name" value="Znf_RING/FYVE/PHD"/>
</dbReference>
<dbReference type="PANTHER" id="PTHR24096:SF422">
    <property type="entry name" value="BCDNA.GH02901"/>
    <property type="match status" value="1"/>
</dbReference>
<feature type="compositionally biased region" description="Basic and acidic residues" evidence="2">
    <location>
        <begin position="1287"/>
        <end position="1304"/>
    </location>
</feature>
<dbReference type="STRING" id="34475.A0A4Y9YAT7"/>
<dbReference type="PANTHER" id="PTHR24096">
    <property type="entry name" value="LONG-CHAIN-FATTY-ACID--COA LIGASE"/>
    <property type="match status" value="1"/>
</dbReference>
<feature type="compositionally biased region" description="Basic and acidic residues" evidence="2">
    <location>
        <begin position="1131"/>
        <end position="1143"/>
    </location>
</feature>
<evidence type="ECO:0000313" key="5">
    <source>
        <dbReference type="EMBL" id="TFY57969.1"/>
    </source>
</evidence>
<feature type="region of interest" description="Disordered" evidence="2">
    <location>
        <begin position="901"/>
        <end position="958"/>
    </location>
</feature>
<keyword evidence="1" id="KW-0863">Zinc-finger</keyword>
<dbReference type="GO" id="GO:0008270">
    <property type="term" value="F:zinc ion binding"/>
    <property type="evidence" value="ECO:0007669"/>
    <property type="project" value="UniProtKB-KW"/>
</dbReference>
<feature type="region of interest" description="Disordered" evidence="2">
    <location>
        <begin position="1192"/>
        <end position="1252"/>
    </location>
</feature>
<feature type="compositionally biased region" description="Basic and acidic residues" evidence="2">
    <location>
        <begin position="1010"/>
        <end position="1025"/>
    </location>
</feature>
<dbReference type="GO" id="GO:0016405">
    <property type="term" value="F:CoA-ligase activity"/>
    <property type="evidence" value="ECO:0007669"/>
    <property type="project" value="TreeGrafter"/>
</dbReference>
<protein>
    <recommendedName>
        <fullName evidence="4">RING-type domain-containing protein</fullName>
    </recommendedName>
</protein>
<dbReference type="Gene3D" id="3.40.50.980">
    <property type="match status" value="2"/>
</dbReference>
<feature type="compositionally biased region" description="Basic and acidic residues" evidence="2">
    <location>
        <begin position="917"/>
        <end position="934"/>
    </location>
</feature>
<feature type="compositionally biased region" description="Low complexity" evidence="2">
    <location>
        <begin position="786"/>
        <end position="800"/>
    </location>
</feature>
<gene>
    <name evidence="5" type="ORF">EVJ58_g6706</name>
</gene>
<feature type="compositionally biased region" description="Low complexity" evidence="2">
    <location>
        <begin position="901"/>
        <end position="915"/>
    </location>
</feature>
<sequence>MSEIQGPGGPLPTIPDDLTLVQFMLDYQHPSRPPIAQQDAWLIEDATGRRVNVDEAAMEHCTSNPTFTSEELQYQLNMTKANAIIVHPSNLHVALDAARAVGIPAERIILFDVPGVAIGSQTTISEFVGEGMSKPLSFTERRLKPGEARTKLAFLSLSSGTTGKPKAVCIPHISPIANVIMMAHTGNLQTAPMKKRSYRPGDVGMALLPFYHIYGLVVVMHFAIFFGMSMVVIPKFNFTDMLKSIERHRINYIPVVPPIVVLLCKHPDALKYDLSSLRALKSGAAPLSAEAIKQLSERLPKMSIGQSYETCTTVTFPQLDMHIGTPGSAGRLLPGVRAKVMDPDGKLLGYNQPGQLVVWSPANALGYLSNEQATKETFVDGWIYTGDEVIINEQKDVFVVDRIKELLKVRGFQVAPAELEGHLLDHPDVTDVCVVGLPDEYSGEVPLAFIVPTPAAVERIKKDPQEEARTKLSIMKHVADAKVNYKQLAGGVEFVDAIPKNPSGKLLRRFLRERAKELQAAGKLSSSTPPSSAESSQSPKKRWRSSFARRSSKAPIPPQLTELRQDEPHTEAAVEVGSSQTEEHAPGTHTHPPIPDIVISGEPPPEAETVAAAEELQDVDEDVKEWLGEQEEQGIPSDAVPRADGDATLEPTSPSEMHVDDATIPIAASPPPASTEPNPDSPPEAEAPPQAPRQFPPPGTLVVVQGVVNTTDVPSSDRAASSSRRPSRSTTPRPSGLQAVAGQRQGDSTSVSAARDGERHGTRNRLSSFINRSRLSPDSRSAEPPSSNRSSAVSSDLSSSIAGQDTVSAEESSIADDHDSDHDDGDAHPRPLSQGSIDVLGTLLSVAAAATAASLFSPGFAFPGANNSGNSSDAVRPMSPTPTAGLGNLAGLGALAGLGMDPSGASVGQGQGASQPRDGRDRIRNVWESVRDRLGLQPRGQSDGNASAEGDNPNEIRMRPGDMFAEMARALNIGLGLGDGNVPGTRQSDSNDGDDVPATEEGADTADAAAGDHAERPPPPEDSFERFLLNLQADLRAALSDDGAGHGESRRERNSVLSSVPSTFASSEDQQPVAGPSNPRRSADSAQMAEAAAQTSDSCAEGEDDLPPLQDVSDSDSDSDNEGDDDDDDASHDNHAERSDAPRSPRTPTPIPTGPFPFGPDTRHAGDGERRPPGVNLWRLYRFAPIPASHTAGHAAGTSAVPTNPPADAHAAPSPGAPTSTTADEPDTAAPTHAEDVEDSATPSTAPATDPNANVVVPVIVVGLQSVDMNRNNDNAHTHGPDVQTQDDTRSSESDSRSLDEWRDSPTPGAGAGQSQSRGRTWQSRAASALRGLRPGRRTSRNRQNRDTGARTFLIYVIGGYYPPNHHMVTGSDSLDSYEALWELAELLGQVKPPVATREDIDNSGLQIIKSSELARYEEEGRVASNCVERCLICLEDYEPEDALRLMSCKHAYHQECVDRWLQVGRNNCPACRSKGVSTVGDSPSS</sequence>
<feature type="compositionally biased region" description="Polar residues" evidence="2">
    <location>
        <begin position="1313"/>
        <end position="1326"/>
    </location>
</feature>
<feature type="compositionally biased region" description="Basic residues" evidence="2">
    <location>
        <begin position="1334"/>
        <end position="1343"/>
    </location>
</feature>
<feature type="compositionally biased region" description="Acidic residues" evidence="2">
    <location>
        <begin position="615"/>
        <end position="632"/>
    </location>
</feature>
<keyword evidence="1" id="KW-0862">Zinc</keyword>
<dbReference type="CDD" id="cd16461">
    <property type="entry name" value="RING-H2_EL5-like"/>
    <property type="match status" value="1"/>
</dbReference>
<feature type="transmembrane region" description="Helical" evidence="3">
    <location>
        <begin position="203"/>
        <end position="233"/>
    </location>
</feature>
<dbReference type="SUPFAM" id="SSF56801">
    <property type="entry name" value="Acetyl-CoA synthetase-like"/>
    <property type="match status" value="1"/>
</dbReference>
<feature type="compositionally biased region" description="Acidic residues" evidence="2">
    <location>
        <begin position="991"/>
        <end position="1004"/>
    </location>
</feature>
<name>A0A4Y9YAT7_9APHY</name>
<dbReference type="FunFam" id="3.30.40.10:FF:000728">
    <property type="entry name" value="Unplaced genomic scaffold supercont1.4, whole genome shotgun sequence"/>
    <property type="match status" value="1"/>
</dbReference>
<dbReference type="InterPro" id="IPR001841">
    <property type="entry name" value="Znf_RING"/>
</dbReference>
<keyword evidence="3" id="KW-1133">Transmembrane helix</keyword>
<evidence type="ECO:0000256" key="3">
    <source>
        <dbReference type="SAM" id="Phobius"/>
    </source>
</evidence>
<feature type="compositionally biased region" description="Basic and acidic residues" evidence="2">
    <location>
        <begin position="1043"/>
        <end position="1054"/>
    </location>
</feature>
<keyword evidence="3" id="KW-0812">Transmembrane</keyword>
<keyword evidence="3" id="KW-0472">Membrane</keyword>
<dbReference type="Pfam" id="PF13639">
    <property type="entry name" value="zf-RING_2"/>
    <property type="match status" value="1"/>
</dbReference>
<feature type="region of interest" description="Disordered" evidence="2">
    <location>
        <begin position="518"/>
        <end position="835"/>
    </location>
</feature>
<proteinExistence type="predicted"/>
<dbReference type="InterPro" id="IPR000873">
    <property type="entry name" value="AMP-dep_synth/lig_dom"/>
</dbReference>
<dbReference type="InterPro" id="IPR045851">
    <property type="entry name" value="AMP-bd_C_sf"/>
</dbReference>
<dbReference type="Gene3D" id="3.30.40.10">
    <property type="entry name" value="Zinc/RING finger domain, C3HC4 (zinc finger)"/>
    <property type="match status" value="1"/>
</dbReference>
<dbReference type="Proteomes" id="UP000298390">
    <property type="component" value="Unassembled WGS sequence"/>
</dbReference>
<dbReference type="EMBL" id="SEKV01000389">
    <property type="protein sequence ID" value="TFY57969.1"/>
    <property type="molecule type" value="Genomic_DNA"/>
</dbReference>
<feature type="region of interest" description="Disordered" evidence="2">
    <location>
        <begin position="978"/>
        <end position="1174"/>
    </location>
</feature>
<dbReference type="Gene3D" id="2.30.38.10">
    <property type="entry name" value="Luciferase, Domain 3"/>
    <property type="match status" value="1"/>
</dbReference>
<feature type="domain" description="RING-type" evidence="4">
    <location>
        <begin position="1431"/>
        <end position="1473"/>
    </location>
</feature>
<evidence type="ECO:0000313" key="6">
    <source>
        <dbReference type="Proteomes" id="UP000298390"/>
    </source>
</evidence>
<feature type="compositionally biased region" description="Polar residues" evidence="2">
    <location>
        <begin position="764"/>
        <end position="774"/>
    </location>
</feature>
<feature type="compositionally biased region" description="Polar residues" evidence="2">
    <location>
        <begin position="1055"/>
        <end position="1070"/>
    </location>
</feature>
<reference evidence="5 6" key="1">
    <citation type="submission" date="2019-01" db="EMBL/GenBank/DDBJ databases">
        <title>Genome sequencing of the rare red list fungi Fomitopsis rosea.</title>
        <authorList>
            <person name="Buettner E."/>
            <person name="Kellner H."/>
        </authorList>
    </citation>
    <scope>NUCLEOTIDE SEQUENCE [LARGE SCALE GENOMIC DNA]</scope>
    <source>
        <strain evidence="5 6">DSM 105464</strain>
    </source>
</reference>
<evidence type="ECO:0000256" key="2">
    <source>
        <dbReference type="SAM" id="MobiDB-lite"/>
    </source>
</evidence>
<feature type="compositionally biased region" description="Basic and acidic residues" evidence="2">
    <location>
        <begin position="1161"/>
        <end position="1172"/>
    </location>
</feature>
<dbReference type="InterPro" id="IPR025110">
    <property type="entry name" value="AMP-bd_C"/>
</dbReference>
<dbReference type="Gene3D" id="3.30.300.30">
    <property type="match status" value="1"/>
</dbReference>
<feature type="region of interest" description="Disordered" evidence="2">
    <location>
        <begin position="1270"/>
        <end position="1345"/>
    </location>
</feature>
<feature type="compositionally biased region" description="Low complexity" evidence="2">
    <location>
        <begin position="1084"/>
        <end position="1097"/>
    </location>
</feature>
<feature type="compositionally biased region" description="Basic and acidic residues" evidence="2">
    <location>
        <begin position="563"/>
        <end position="572"/>
    </location>
</feature>
<keyword evidence="1" id="KW-0479">Metal-binding</keyword>
<evidence type="ECO:0000256" key="1">
    <source>
        <dbReference type="PROSITE-ProRule" id="PRU00175"/>
    </source>
</evidence>
<feature type="compositionally biased region" description="Low complexity" evidence="2">
    <location>
        <begin position="700"/>
        <end position="735"/>
    </location>
</feature>